<dbReference type="CDD" id="cd00081">
    <property type="entry name" value="Hint"/>
    <property type="match status" value="1"/>
</dbReference>
<evidence type="ECO:0000259" key="2">
    <source>
        <dbReference type="SMART" id="SM00306"/>
    </source>
</evidence>
<sequence length="779" mass="88321">MDTSMELIDRIKNIYTSVDSEEQKILLQILNELAEYGYSETYQNIWLSDYKEIPVDKETFLTSTEYLGASNNNGKSIYPTWMDTMKELEDTGNQYYEIVFTGATRTGKTSTAVSDAAYQLYRIMCLRNPQEYFSLKAVTSISIFFFNITQTLAKGVAFKEFNNTLKTSKWFMSHGKMSKSESNPTYIPEGGLIEVTYGSEASHALGKATYCCIGSTEVLTESGYEKIETLLGDTIHIGQYTPNGNLIFVDAHAILTKYVQDTIQIELEDGTIFEGTSDHKVLLIDGAYKELQHLEISDELQTLNCKIYRSEVNRVKAIKPIHYDNPIPVYDIVNAEPYHNFIVHGNTQDVVMHNCVIFDECNFAAAGIQDVEKSKKRMKEKYDTLVARVTGTFVKNGEVFGKLYVISSKKSDSDFMEEYISKQRNAGNKHMYVFDKPQWEVWPKSKYSSDKKFYIAIGGKSLKSYVIPDDHDDEASLNAIREQGYEIIAVPEDNKTRFLSDFDVALRDIAGIAVQGSLSFISQEILDRCIGNRKNPFPSDILSIGTKDSLTIQEFFDISKLDPSLKSKDWFIHLDLSLNDDKSGIGCCCITGRKDVLQDDNSMLSLPFISHVFSIDIESPKGDKIPYAKITDFICWLRKSGFHIELITRDQYQSEYMSQLLEAQGFNTGKISLDRTPEGYKVLRSVLLEERIDMLHIELLERELTRLKRDSYSGKVDHEVGQSKDMSDGFAGSVWSAVKYGGTVTLDRKKITNVISSVNNTHSTRSGRSSSNMFTRVIR</sequence>
<dbReference type="InterPro" id="IPR006141">
    <property type="entry name" value="Intein_N"/>
</dbReference>
<evidence type="ECO:0000256" key="1">
    <source>
        <dbReference type="SAM" id="MobiDB-lite"/>
    </source>
</evidence>
<dbReference type="EMBL" id="BK016076">
    <property type="protein sequence ID" value="DAF92888.1"/>
    <property type="molecule type" value="Genomic_DNA"/>
</dbReference>
<dbReference type="PROSITE" id="PS50818">
    <property type="entry name" value="INTEIN_C_TER"/>
    <property type="match status" value="1"/>
</dbReference>
<dbReference type="InterPro" id="IPR036844">
    <property type="entry name" value="Hint_dom_sf"/>
</dbReference>
<name>A0A8S5UEJ1_9CAUD</name>
<accession>A0A8S5UEJ1</accession>
<dbReference type="Gene3D" id="2.170.16.10">
    <property type="entry name" value="Hedgehog/Intein (Hint) domain"/>
    <property type="match status" value="1"/>
</dbReference>
<feature type="region of interest" description="Disordered" evidence="1">
    <location>
        <begin position="760"/>
        <end position="779"/>
    </location>
</feature>
<protein>
    <submittedName>
        <fullName evidence="3">Terminase</fullName>
    </submittedName>
</protein>
<dbReference type="GO" id="GO:0016539">
    <property type="term" value="P:intein-mediated protein splicing"/>
    <property type="evidence" value="ECO:0007669"/>
    <property type="project" value="InterPro"/>
</dbReference>
<dbReference type="SUPFAM" id="SSF51294">
    <property type="entry name" value="Hedgehog/intein (Hint) domain"/>
    <property type="match status" value="1"/>
</dbReference>
<feature type="domain" description="Hint" evidence="2">
    <location>
        <begin position="209"/>
        <end position="304"/>
    </location>
</feature>
<reference evidence="3" key="1">
    <citation type="journal article" date="2021" name="Proc. Natl. Acad. Sci. U.S.A.">
        <title>A Catalog of Tens of Thousands of Viruses from Human Metagenomes Reveals Hidden Associations with Chronic Diseases.</title>
        <authorList>
            <person name="Tisza M.J."/>
            <person name="Buck C.B."/>
        </authorList>
    </citation>
    <scope>NUCLEOTIDE SEQUENCE</scope>
    <source>
        <strain evidence="3">CtX5W26</strain>
    </source>
</reference>
<dbReference type="InterPro" id="IPR003587">
    <property type="entry name" value="Hint_dom_N"/>
</dbReference>
<dbReference type="PROSITE" id="PS50817">
    <property type="entry name" value="INTEIN_N_TER"/>
    <property type="match status" value="1"/>
</dbReference>
<dbReference type="NCBIfam" id="TIGR01445">
    <property type="entry name" value="intein_Nterm"/>
    <property type="match status" value="1"/>
</dbReference>
<dbReference type="InterPro" id="IPR030934">
    <property type="entry name" value="Intein_C"/>
</dbReference>
<organism evidence="3">
    <name type="scientific">Siphoviridae sp. ctX5W26</name>
    <dbReference type="NCBI Taxonomy" id="2825540"/>
    <lineage>
        <taxon>Viruses</taxon>
        <taxon>Duplodnaviria</taxon>
        <taxon>Heunggongvirae</taxon>
        <taxon>Uroviricota</taxon>
        <taxon>Caudoviricetes</taxon>
    </lineage>
</organism>
<proteinExistence type="predicted"/>
<evidence type="ECO:0000313" key="3">
    <source>
        <dbReference type="EMBL" id="DAF92888.1"/>
    </source>
</evidence>
<dbReference type="SMART" id="SM00306">
    <property type="entry name" value="HintN"/>
    <property type="match status" value="1"/>
</dbReference>